<dbReference type="SMART" id="SM00474">
    <property type="entry name" value="35EXOc"/>
    <property type="match status" value="1"/>
</dbReference>
<dbReference type="AlphaFoldDB" id="A0A1C7PAU0"/>
<dbReference type="EMBL" id="LT629973">
    <property type="protein sequence ID" value="SEH77326.1"/>
    <property type="molecule type" value="Genomic_DNA"/>
</dbReference>
<dbReference type="Gene3D" id="1.10.150.80">
    <property type="entry name" value="HRDC domain"/>
    <property type="match status" value="1"/>
</dbReference>
<dbReference type="InterPro" id="IPR036397">
    <property type="entry name" value="RNaseH_sf"/>
</dbReference>
<accession>A0A1C7PAU0</accession>
<keyword evidence="2" id="KW-0540">Nuclease</keyword>
<keyword evidence="3" id="KW-1185">Reference proteome</keyword>
<gene>
    <name evidence="2" type="ORF">PYTT_0637</name>
</gene>
<dbReference type="KEGG" id="agl:PYTT_0637"/>
<name>A0A1C7PAU0_9BACT</name>
<dbReference type="RefSeq" id="WP_067777061.1">
    <property type="nucleotide sequence ID" value="NZ_LIGX01000032.1"/>
</dbReference>
<dbReference type="GO" id="GO:0000166">
    <property type="term" value="F:nucleotide binding"/>
    <property type="evidence" value="ECO:0007669"/>
    <property type="project" value="InterPro"/>
</dbReference>
<dbReference type="PANTHER" id="PTHR47649">
    <property type="entry name" value="RIBONUCLEASE D"/>
    <property type="match status" value="1"/>
</dbReference>
<keyword evidence="2" id="KW-0269">Exonuclease</keyword>
<dbReference type="Proteomes" id="UP000176204">
    <property type="component" value="Chromosome I"/>
</dbReference>
<keyword evidence="2" id="KW-0378">Hydrolase</keyword>
<dbReference type="OrthoDB" id="144122at2"/>
<dbReference type="InterPro" id="IPR044876">
    <property type="entry name" value="HRDC_dom_sf"/>
</dbReference>
<reference evidence="3" key="1">
    <citation type="submission" date="2016-09" db="EMBL/GenBank/DDBJ databases">
        <authorList>
            <person name="Koehorst J."/>
        </authorList>
    </citation>
    <scope>NUCLEOTIDE SEQUENCE [LARGE SCALE GENOMIC DNA]</scope>
</reference>
<evidence type="ECO:0000259" key="1">
    <source>
        <dbReference type="SMART" id="SM00474"/>
    </source>
</evidence>
<dbReference type="CDD" id="cd06142">
    <property type="entry name" value="RNaseD_exo"/>
    <property type="match status" value="1"/>
</dbReference>
<dbReference type="SUPFAM" id="SSF47819">
    <property type="entry name" value="HRDC-like"/>
    <property type="match status" value="1"/>
</dbReference>
<dbReference type="GO" id="GO:0006139">
    <property type="term" value="P:nucleobase-containing compound metabolic process"/>
    <property type="evidence" value="ECO:0007669"/>
    <property type="project" value="InterPro"/>
</dbReference>
<protein>
    <submittedName>
        <fullName evidence="2">3'-5' exonuclease</fullName>
    </submittedName>
</protein>
<dbReference type="PANTHER" id="PTHR47649:SF1">
    <property type="entry name" value="RIBONUCLEASE D"/>
    <property type="match status" value="1"/>
</dbReference>
<dbReference type="GO" id="GO:0003676">
    <property type="term" value="F:nucleic acid binding"/>
    <property type="evidence" value="ECO:0007669"/>
    <property type="project" value="InterPro"/>
</dbReference>
<proteinExistence type="predicted"/>
<dbReference type="InterPro" id="IPR010997">
    <property type="entry name" value="HRDC-like_sf"/>
</dbReference>
<sequence>MIATREDLLQWKLRAGRQAPARVVLDLEADSLHRYQEKICLIQYADEEGVCLLDPLAMEDMRAFTTWLSESDIWMHGADYDMSLMLNGFNTLPHLILDTQIAARLLGFRQFGLAALVEHFYGIQLSKTNQKADWGKRPISQAMLEYAQSDVQYMLDMADKLCAELRSKGRYEWFLETCRHNMERARERMAEESPDSWRIRGCGRLQRRGLAALKTLWTWRDREAQSWDKPSFMVCSNDDLLRWSTALQEGNSITPHSRFHTHRAARFLKAVETFHGMDENDYPCRISRPRPAYDDQFETRLENWIQRRNEAAEKLDLDPSFVAPRAIMESIATNEETGFTHLLNWQREVMGIH</sequence>
<evidence type="ECO:0000313" key="2">
    <source>
        <dbReference type="EMBL" id="SEH77326.1"/>
    </source>
</evidence>
<dbReference type="InterPro" id="IPR012337">
    <property type="entry name" value="RNaseH-like_sf"/>
</dbReference>
<dbReference type="InterPro" id="IPR051086">
    <property type="entry name" value="RNase_D-like"/>
</dbReference>
<evidence type="ECO:0000313" key="3">
    <source>
        <dbReference type="Proteomes" id="UP000176204"/>
    </source>
</evidence>
<dbReference type="Gene3D" id="3.30.420.10">
    <property type="entry name" value="Ribonuclease H-like superfamily/Ribonuclease H"/>
    <property type="match status" value="1"/>
</dbReference>
<organism evidence="2 3">
    <name type="scientific">Akkermansia glycaniphila</name>
    <dbReference type="NCBI Taxonomy" id="1679444"/>
    <lineage>
        <taxon>Bacteria</taxon>
        <taxon>Pseudomonadati</taxon>
        <taxon>Verrucomicrobiota</taxon>
        <taxon>Verrucomicrobiia</taxon>
        <taxon>Verrucomicrobiales</taxon>
        <taxon>Akkermansiaceae</taxon>
        <taxon>Akkermansia</taxon>
    </lineage>
</organism>
<dbReference type="InterPro" id="IPR002562">
    <property type="entry name" value="3'-5'_exonuclease_dom"/>
</dbReference>
<dbReference type="STRING" id="1679444.PYTT_0637"/>
<dbReference type="GO" id="GO:0008408">
    <property type="term" value="F:3'-5' exonuclease activity"/>
    <property type="evidence" value="ECO:0007669"/>
    <property type="project" value="InterPro"/>
</dbReference>
<feature type="domain" description="3'-5' exonuclease" evidence="1">
    <location>
        <begin position="1"/>
        <end position="166"/>
    </location>
</feature>
<dbReference type="SUPFAM" id="SSF53098">
    <property type="entry name" value="Ribonuclease H-like"/>
    <property type="match status" value="1"/>
</dbReference>
<dbReference type="Pfam" id="PF01612">
    <property type="entry name" value="DNA_pol_A_exo1"/>
    <property type="match status" value="1"/>
</dbReference>